<accession>A0A109W9L1</accession>
<evidence type="ECO:0000313" key="1">
    <source>
        <dbReference type="EMBL" id="AMD90093.1"/>
    </source>
</evidence>
<dbReference type="RefSeq" id="WP_062252460.1">
    <property type="nucleotide sequence ID" value="NZ_CP014229.1"/>
</dbReference>
<dbReference type="AlphaFoldDB" id="A0A109W9L1"/>
<organism evidence="1 2">
    <name type="scientific">Desulfovibrio fairfieldensis</name>
    <dbReference type="NCBI Taxonomy" id="44742"/>
    <lineage>
        <taxon>Bacteria</taxon>
        <taxon>Pseudomonadati</taxon>
        <taxon>Thermodesulfobacteriota</taxon>
        <taxon>Desulfovibrionia</taxon>
        <taxon>Desulfovibrionales</taxon>
        <taxon>Desulfovibrionaceae</taxon>
        <taxon>Desulfovibrio</taxon>
    </lineage>
</organism>
<gene>
    <name evidence="1" type="ORF">AXF13_08145</name>
</gene>
<proteinExistence type="predicted"/>
<reference evidence="2" key="1">
    <citation type="submission" date="2016-02" db="EMBL/GenBank/DDBJ databases">
        <authorList>
            <person name="Holder M.E."/>
            <person name="Ajami N.J."/>
            <person name="Petrosino J.F."/>
        </authorList>
    </citation>
    <scope>NUCLEOTIDE SEQUENCE [LARGE SCALE GENOMIC DNA]</scope>
    <source>
        <strain evidence="2">CCUG 45958</strain>
    </source>
</reference>
<dbReference type="STRING" id="44742.AXF13_08145"/>
<name>A0A109W9L1_9BACT</name>
<dbReference type="KEGG" id="dfi:AXF13_08145"/>
<keyword evidence="2" id="KW-1185">Reference proteome</keyword>
<dbReference type="EMBL" id="CP014229">
    <property type="protein sequence ID" value="AMD90093.1"/>
    <property type="molecule type" value="Genomic_DNA"/>
</dbReference>
<sequence>MRPEIHHQAALVELAARGMQAEFAVRRLQDVLHETIHERDEALDLQNDETATYRSVMIPIQYSIPNLSILAFWQDGRGAIDVVEQFENELRKRGLDDFHEVMSECGIVSFRLYLRKDRGADGDAEKPFV</sequence>
<dbReference type="Proteomes" id="UP000069241">
    <property type="component" value="Chromosome"/>
</dbReference>
<protein>
    <submittedName>
        <fullName evidence="1">Uncharacterized protein</fullName>
    </submittedName>
</protein>
<evidence type="ECO:0000313" key="2">
    <source>
        <dbReference type="Proteomes" id="UP000069241"/>
    </source>
</evidence>